<evidence type="ECO:0000256" key="2">
    <source>
        <dbReference type="ARBA" id="ARBA00030619"/>
    </source>
</evidence>
<organism evidence="6 7">
    <name type="scientific">Streptomyces beijiangensis</name>
    <dbReference type="NCBI Taxonomy" id="163361"/>
    <lineage>
        <taxon>Bacteria</taxon>
        <taxon>Bacillati</taxon>
        <taxon>Actinomycetota</taxon>
        <taxon>Actinomycetes</taxon>
        <taxon>Kitasatosporales</taxon>
        <taxon>Streptomycetaceae</taxon>
        <taxon>Streptomyces</taxon>
    </lineage>
</organism>
<proteinExistence type="inferred from homology"/>
<feature type="binding site" evidence="3">
    <location>
        <begin position="298"/>
        <end position="299"/>
    </location>
    <ligand>
        <name>L-histidine</name>
        <dbReference type="ChEBI" id="CHEBI:57595"/>
    </ligand>
</feature>
<dbReference type="Pfam" id="PF13393">
    <property type="entry name" value="tRNA-synt_His"/>
    <property type="match status" value="1"/>
</dbReference>
<keyword evidence="6" id="KW-0436">Ligase</keyword>
<dbReference type="PROSITE" id="PS50862">
    <property type="entry name" value="AA_TRNA_LIGASE_II"/>
    <property type="match status" value="1"/>
</dbReference>
<dbReference type="PANTHER" id="PTHR11476:SF7">
    <property type="entry name" value="HISTIDINE--TRNA LIGASE"/>
    <property type="match status" value="1"/>
</dbReference>
<feature type="region of interest" description="Disordered" evidence="4">
    <location>
        <begin position="1"/>
        <end position="22"/>
    </location>
</feature>
<evidence type="ECO:0000256" key="4">
    <source>
        <dbReference type="SAM" id="MobiDB-lite"/>
    </source>
</evidence>
<dbReference type="PANTHER" id="PTHR11476">
    <property type="entry name" value="HISTIDYL-TRNA SYNTHETASE"/>
    <property type="match status" value="1"/>
</dbReference>
<reference evidence="6" key="1">
    <citation type="submission" date="2021-03" db="EMBL/GenBank/DDBJ databases">
        <title>Streptomyces poriferae sp. nov., a novel marine sponge-derived Actinobacteria species with anti-MRSA activity.</title>
        <authorList>
            <person name="Sandoval-Powers M."/>
            <person name="Kralova S."/>
            <person name="Nguyen G.-S."/>
            <person name="Fawwal D."/>
            <person name="Degnes K."/>
            <person name="Klinkenberg G."/>
            <person name="Sletta H."/>
            <person name="Wentzel A."/>
            <person name="Liles M.R."/>
        </authorList>
    </citation>
    <scope>NUCLEOTIDE SEQUENCE</scope>
    <source>
        <strain evidence="6">DSM 41794</strain>
    </source>
</reference>
<feature type="binding site" evidence="3">
    <location>
        <begin position="101"/>
        <end position="103"/>
    </location>
    <ligand>
        <name>L-histidine</name>
        <dbReference type="ChEBI" id="CHEBI:57595"/>
    </ligand>
</feature>
<feature type="domain" description="Aminoacyl-transfer RNA synthetases class-II family profile" evidence="5">
    <location>
        <begin position="40"/>
        <end position="371"/>
    </location>
</feature>
<feature type="binding site" evidence="3">
    <location>
        <position position="294"/>
    </location>
    <ligand>
        <name>L-histidine</name>
        <dbReference type="ChEBI" id="CHEBI:57595"/>
    </ligand>
</feature>
<evidence type="ECO:0000313" key="6">
    <source>
        <dbReference type="EMBL" id="MBO0514807.1"/>
    </source>
</evidence>
<dbReference type="SUPFAM" id="SSF55681">
    <property type="entry name" value="Class II aaRS and biotin synthetases"/>
    <property type="match status" value="1"/>
</dbReference>
<dbReference type="CDD" id="cd00773">
    <property type="entry name" value="HisRS-like_core"/>
    <property type="match status" value="1"/>
</dbReference>
<evidence type="ECO:0000256" key="1">
    <source>
        <dbReference type="ARBA" id="ARBA00008226"/>
    </source>
</evidence>
<dbReference type="AlphaFoldDB" id="A0A939FA13"/>
<protein>
    <recommendedName>
        <fullName evidence="2">Histidyl-tRNA synthetase</fullName>
    </recommendedName>
</protein>
<dbReference type="InterPro" id="IPR041715">
    <property type="entry name" value="HisRS-like_core"/>
</dbReference>
<name>A0A939FA13_9ACTN</name>
<feature type="binding site" evidence="3">
    <location>
        <position position="146"/>
    </location>
    <ligand>
        <name>L-histidine</name>
        <dbReference type="ChEBI" id="CHEBI:57595"/>
    </ligand>
</feature>
<dbReference type="InterPro" id="IPR004516">
    <property type="entry name" value="HisRS/HisZ"/>
</dbReference>
<feature type="binding site" evidence="3">
    <location>
        <position position="150"/>
    </location>
    <ligand>
        <name>L-histidine</name>
        <dbReference type="ChEBI" id="CHEBI:57595"/>
    </ligand>
</feature>
<keyword evidence="7" id="KW-1185">Reference proteome</keyword>
<comment type="similarity">
    <text evidence="1">Belongs to the class-II aminoacyl-tRNA synthetase family.</text>
</comment>
<dbReference type="Proteomes" id="UP000664167">
    <property type="component" value="Unassembled WGS sequence"/>
</dbReference>
<dbReference type="PIRSF" id="PIRSF001549">
    <property type="entry name" value="His-tRNA_synth"/>
    <property type="match status" value="1"/>
</dbReference>
<gene>
    <name evidence="6" type="ORF">J0695_23860</name>
</gene>
<sequence length="454" mass="48829">MGSNQSVPNGETPRPPLDISMPGFPESLPSDVMFEQETIRIIKDGFERSGFRPLDTAAIQRQEVLVAGGAQYLDGGIPEFAFSVTEPPESYTGANLALRYDLTVPVSRFIAEHSDKLAFPLHSYQINKVWRAEQMPTATHWREFYQCDVDVIGRDELSLLYDAEIACALNSAFQNIGVDGFTVRISNRKVLAALLDSHGVRVHRARSIVQIVDKGNKQEFDETVEQLTAAGIPAAVAADLGRLVGASTLEEVRALLKLRGADTTGVEELDTVLRAAADLGMPEDRLVLDCSITRGHDYYTGTVFETFATGREHWGAIGAGGRYEDLLKHVNGGNYPGVGMSVGLARLMGLLREDGVAAERGLRENSVVVLPRAAGTAEAVVQAVRKLRDSGYETRAIFDPVDEAGAKEIAAESKVAAVVEIGLGGETTVYDVASGSRTSSTLEGLPAGLRPASN</sequence>
<dbReference type="RefSeq" id="WP_206964666.1">
    <property type="nucleotide sequence ID" value="NZ_BAAAJJ010000019.1"/>
</dbReference>
<evidence type="ECO:0000259" key="5">
    <source>
        <dbReference type="PROSITE" id="PS50862"/>
    </source>
</evidence>
<evidence type="ECO:0000313" key="7">
    <source>
        <dbReference type="Proteomes" id="UP000664167"/>
    </source>
</evidence>
<dbReference type="GO" id="GO:0005737">
    <property type="term" value="C:cytoplasm"/>
    <property type="evidence" value="ECO:0007669"/>
    <property type="project" value="InterPro"/>
</dbReference>
<evidence type="ECO:0000256" key="3">
    <source>
        <dbReference type="PIRSR" id="PIRSR001549-1"/>
    </source>
</evidence>
<feature type="binding site" evidence="3">
    <location>
        <position position="131"/>
    </location>
    <ligand>
        <name>L-histidine</name>
        <dbReference type="ChEBI" id="CHEBI:57595"/>
    </ligand>
</feature>
<dbReference type="GO" id="GO:0016874">
    <property type="term" value="F:ligase activity"/>
    <property type="evidence" value="ECO:0007669"/>
    <property type="project" value="UniProtKB-KW"/>
</dbReference>
<dbReference type="InterPro" id="IPR006195">
    <property type="entry name" value="aa-tRNA-synth_II"/>
</dbReference>
<comment type="caution">
    <text evidence="6">The sequence shown here is derived from an EMBL/GenBank/DDBJ whole genome shotgun (WGS) entry which is preliminary data.</text>
</comment>
<dbReference type="EMBL" id="JAFLRJ010000232">
    <property type="protein sequence ID" value="MBO0514807.1"/>
    <property type="molecule type" value="Genomic_DNA"/>
</dbReference>
<dbReference type="Gene3D" id="3.30.930.10">
    <property type="entry name" value="Bira Bifunctional Protein, Domain 2"/>
    <property type="match status" value="1"/>
</dbReference>
<accession>A0A939FA13</accession>
<dbReference type="InterPro" id="IPR045864">
    <property type="entry name" value="aa-tRNA-synth_II/BPL/LPL"/>
</dbReference>